<feature type="non-terminal residue" evidence="3">
    <location>
        <position position="278"/>
    </location>
</feature>
<dbReference type="InterPro" id="IPR027266">
    <property type="entry name" value="TrmE/GcvT-like"/>
</dbReference>
<dbReference type="EMBL" id="BARS01016580">
    <property type="protein sequence ID" value="GAF88464.1"/>
    <property type="molecule type" value="Genomic_DNA"/>
</dbReference>
<dbReference type="InterPro" id="IPR028896">
    <property type="entry name" value="GcvT/YgfZ/DmdA"/>
</dbReference>
<dbReference type="SUPFAM" id="SSF103025">
    <property type="entry name" value="Folate-binding domain"/>
    <property type="match status" value="1"/>
</dbReference>
<dbReference type="Gene3D" id="3.30.1360.120">
    <property type="entry name" value="Probable tRNA modification gtpase trme, domain 1"/>
    <property type="match status" value="1"/>
</dbReference>
<dbReference type="GO" id="GO:0005960">
    <property type="term" value="C:glycine cleavage complex"/>
    <property type="evidence" value="ECO:0007669"/>
    <property type="project" value="InterPro"/>
</dbReference>
<comment type="caution">
    <text evidence="3">The sequence shown here is derived from an EMBL/GenBank/DDBJ whole genome shotgun (WGS) entry which is preliminary data.</text>
</comment>
<comment type="similarity">
    <text evidence="1">Belongs to the GcvT family.</text>
</comment>
<name>X0T5K1_9ZZZZ</name>
<dbReference type="PIRSF" id="PIRSF006487">
    <property type="entry name" value="GcvT"/>
    <property type="match status" value="1"/>
</dbReference>
<proteinExistence type="inferred from homology"/>
<dbReference type="InterPro" id="IPR006222">
    <property type="entry name" value="GCVT_N"/>
</dbReference>
<dbReference type="GO" id="GO:0006546">
    <property type="term" value="P:glycine catabolic process"/>
    <property type="evidence" value="ECO:0007669"/>
    <property type="project" value="InterPro"/>
</dbReference>
<dbReference type="NCBIfam" id="TIGR00528">
    <property type="entry name" value="gcvT"/>
    <property type="match status" value="1"/>
</dbReference>
<dbReference type="Pfam" id="PF01571">
    <property type="entry name" value="GCV_T"/>
    <property type="match status" value="1"/>
</dbReference>
<dbReference type="AlphaFoldDB" id="X0T5K1"/>
<dbReference type="GO" id="GO:0004047">
    <property type="term" value="F:aminomethyltransferase activity"/>
    <property type="evidence" value="ECO:0007669"/>
    <property type="project" value="InterPro"/>
</dbReference>
<protein>
    <recommendedName>
        <fullName evidence="2">GCVT N-terminal domain-containing protein</fullName>
    </recommendedName>
</protein>
<evidence type="ECO:0000313" key="3">
    <source>
        <dbReference type="EMBL" id="GAF88464.1"/>
    </source>
</evidence>
<sequence>MVEFAGWELPVQFTGVTQEHVHTRTECSVFDVSHMGRLKLTGSECEAFLDRMCTRNLAGAEVGRSYYSHICREDGGVLDDVIVSRFEAHWLIVCNAVNREKIAAWLDKRRAGANVEITDQTRSTAMVAIQGPKTLELAQQIVGTDLSSIKRYRFRAFELIGMPIAVFRSGYTGEDGFEVILPTGIVKMLIARLLGTKQNPHPVIKPAGLGARDTLRIEAAMPLYGQELSEEWDSITAGQGWCVDLTKDFTGAKPMRKLMEQGLPRRLVGLELEGRRIA</sequence>
<dbReference type="PANTHER" id="PTHR43757">
    <property type="entry name" value="AMINOMETHYLTRANSFERASE"/>
    <property type="match status" value="1"/>
</dbReference>
<evidence type="ECO:0000256" key="1">
    <source>
        <dbReference type="ARBA" id="ARBA00008609"/>
    </source>
</evidence>
<accession>X0T5K1</accession>
<evidence type="ECO:0000259" key="2">
    <source>
        <dbReference type="Pfam" id="PF01571"/>
    </source>
</evidence>
<dbReference type="PANTHER" id="PTHR43757:SF2">
    <property type="entry name" value="AMINOMETHYLTRANSFERASE, MITOCHONDRIAL"/>
    <property type="match status" value="1"/>
</dbReference>
<organism evidence="3">
    <name type="scientific">marine sediment metagenome</name>
    <dbReference type="NCBI Taxonomy" id="412755"/>
    <lineage>
        <taxon>unclassified sequences</taxon>
        <taxon>metagenomes</taxon>
        <taxon>ecological metagenomes</taxon>
    </lineage>
</organism>
<dbReference type="InterPro" id="IPR006223">
    <property type="entry name" value="GcvT"/>
</dbReference>
<reference evidence="3" key="1">
    <citation type="journal article" date="2014" name="Front. Microbiol.">
        <title>High frequency of phylogenetically diverse reductive dehalogenase-homologous genes in deep subseafloor sedimentary metagenomes.</title>
        <authorList>
            <person name="Kawai M."/>
            <person name="Futagami T."/>
            <person name="Toyoda A."/>
            <person name="Takaki Y."/>
            <person name="Nishi S."/>
            <person name="Hori S."/>
            <person name="Arai W."/>
            <person name="Tsubouchi T."/>
            <person name="Morono Y."/>
            <person name="Uchiyama I."/>
            <person name="Ito T."/>
            <person name="Fujiyama A."/>
            <person name="Inagaki F."/>
            <person name="Takami H."/>
        </authorList>
    </citation>
    <scope>NUCLEOTIDE SEQUENCE</scope>
    <source>
        <strain evidence="3">Expedition CK06-06</strain>
    </source>
</reference>
<feature type="domain" description="GCVT N-terminal" evidence="2">
    <location>
        <begin position="1"/>
        <end position="247"/>
    </location>
</feature>
<gene>
    <name evidence="3" type="ORF">S01H1_27255</name>
</gene>